<protein>
    <submittedName>
        <fullName evidence="6">Hypoxia-inducible factor 1-alpha</fullName>
    </submittedName>
</protein>
<comment type="caution">
    <text evidence="6">The sequence shown here is derived from an EMBL/GenBank/DDBJ whole genome shotgun (WGS) entry which is preliminary data.</text>
</comment>
<dbReference type="PANTHER" id="PTHR23043">
    <property type="entry name" value="HYPOXIA-INDUCIBLE FACTOR 1 ALPHA"/>
    <property type="match status" value="1"/>
</dbReference>
<proteinExistence type="predicted"/>
<dbReference type="CDD" id="cd00130">
    <property type="entry name" value="PAS"/>
    <property type="match status" value="1"/>
</dbReference>
<dbReference type="InterPro" id="IPR000014">
    <property type="entry name" value="PAS"/>
</dbReference>
<evidence type="ECO:0000256" key="3">
    <source>
        <dbReference type="ARBA" id="ARBA00023242"/>
    </source>
</evidence>
<dbReference type="AlphaFoldDB" id="A0A4C1Y045"/>
<name>A0A4C1Y045_EUMVA</name>
<dbReference type="PANTHER" id="PTHR23043:SF17">
    <property type="entry name" value="PROTEIN SIMILAR"/>
    <property type="match status" value="1"/>
</dbReference>
<dbReference type="GO" id="GO:0010557">
    <property type="term" value="P:positive regulation of macromolecule biosynthetic process"/>
    <property type="evidence" value="ECO:0007669"/>
    <property type="project" value="UniProtKB-ARBA"/>
</dbReference>
<dbReference type="GO" id="GO:0071456">
    <property type="term" value="P:cellular response to hypoxia"/>
    <property type="evidence" value="ECO:0007669"/>
    <property type="project" value="TreeGrafter"/>
</dbReference>
<dbReference type="PROSITE" id="PS50112">
    <property type="entry name" value="PAS"/>
    <property type="match status" value="1"/>
</dbReference>
<accession>A0A4C1Y045</accession>
<dbReference type="GO" id="GO:0000981">
    <property type="term" value="F:DNA-binding transcription factor activity, RNA polymerase II-specific"/>
    <property type="evidence" value="ECO:0007669"/>
    <property type="project" value="TreeGrafter"/>
</dbReference>
<organism evidence="6 7">
    <name type="scientific">Eumeta variegata</name>
    <name type="common">Bagworm moth</name>
    <name type="synonym">Eumeta japonica</name>
    <dbReference type="NCBI Taxonomy" id="151549"/>
    <lineage>
        <taxon>Eukaryota</taxon>
        <taxon>Metazoa</taxon>
        <taxon>Ecdysozoa</taxon>
        <taxon>Arthropoda</taxon>
        <taxon>Hexapoda</taxon>
        <taxon>Insecta</taxon>
        <taxon>Pterygota</taxon>
        <taxon>Neoptera</taxon>
        <taxon>Endopterygota</taxon>
        <taxon>Lepidoptera</taxon>
        <taxon>Glossata</taxon>
        <taxon>Ditrysia</taxon>
        <taxon>Tineoidea</taxon>
        <taxon>Psychidae</taxon>
        <taxon>Oiketicinae</taxon>
        <taxon>Eumeta</taxon>
    </lineage>
</organism>
<dbReference type="GO" id="GO:0000977">
    <property type="term" value="F:RNA polymerase II transcription regulatory region sequence-specific DNA binding"/>
    <property type="evidence" value="ECO:0007669"/>
    <property type="project" value="TreeGrafter"/>
</dbReference>
<dbReference type="Proteomes" id="UP000299102">
    <property type="component" value="Unassembled WGS sequence"/>
</dbReference>
<dbReference type="Gene3D" id="3.30.450.20">
    <property type="entry name" value="PAS domain"/>
    <property type="match status" value="1"/>
</dbReference>
<sequence length="334" mass="37552">MPRLTTEADRTTWFHHQGHRRCDVTCARARQWKMEIMGQSVFEFSHPCDHDEIREALRPAAKGEAGARRDLLLRLKCTITNKGRNVHLKSASYKVIRLTGHMLTPDKESSDPEKDNIDQESEIKKDVDEKKSLKTGSLIAVGRPIPHPANIEIPLDSKTFLSKHNLDMKFTYTDDSVMLDYLMMSSAEAIIDGSRTPWDSSLWTWLADRFTITTMPLTVQHSPSSLNHIVVIPTNSWHGHACVRPNATPGTETLGFSFDRRRLSSREAVRYCFVRTTSAASTVPRTHIHSECIGEIKHSVHAKAAGLLFECRKKNGDRAAPRSAAESSVGSRRG</sequence>
<evidence type="ECO:0000256" key="2">
    <source>
        <dbReference type="ARBA" id="ARBA00023163"/>
    </source>
</evidence>
<evidence type="ECO:0000256" key="4">
    <source>
        <dbReference type="SAM" id="MobiDB-lite"/>
    </source>
</evidence>
<evidence type="ECO:0000313" key="6">
    <source>
        <dbReference type="EMBL" id="GBP67795.1"/>
    </source>
</evidence>
<keyword evidence="3" id="KW-0539">Nucleus</keyword>
<feature type="compositionally biased region" description="Basic and acidic residues" evidence="4">
    <location>
        <begin position="104"/>
        <end position="126"/>
    </location>
</feature>
<feature type="domain" description="PAS" evidence="5">
    <location>
        <begin position="35"/>
        <end position="64"/>
    </location>
</feature>
<reference evidence="6 7" key="1">
    <citation type="journal article" date="2019" name="Commun. Biol.">
        <title>The bagworm genome reveals a unique fibroin gene that provides high tensile strength.</title>
        <authorList>
            <person name="Kono N."/>
            <person name="Nakamura H."/>
            <person name="Ohtoshi R."/>
            <person name="Tomita M."/>
            <person name="Numata K."/>
            <person name="Arakawa K."/>
        </authorList>
    </citation>
    <scope>NUCLEOTIDE SEQUENCE [LARGE SCALE GENOMIC DNA]</scope>
</reference>
<evidence type="ECO:0000259" key="5">
    <source>
        <dbReference type="PROSITE" id="PS50112"/>
    </source>
</evidence>
<dbReference type="OrthoDB" id="6021714at2759"/>
<keyword evidence="7" id="KW-1185">Reference proteome</keyword>
<feature type="region of interest" description="Disordered" evidence="4">
    <location>
        <begin position="103"/>
        <end position="126"/>
    </location>
</feature>
<keyword evidence="1" id="KW-0805">Transcription regulation</keyword>
<keyword evidence="2" id="KW-0804">Transcription</keyword>
<dbReference type="STRING" id="151549.A0A4C1Y045"/>
<evidence type="ECO:0000256" key="1">
    <source>
        <dbReference type="ARBA" id="ARBA00023015"/>
    </source>
</evidence>
<dbReference type="EMBL" id="BGZK01000992">
    <property type="protein sequence ID" value="GBP67795.1"/>
    <property type="molecule type" value="Genomic_DNA"/>
</dbReference>
<gene>
    <name evidence="6" type="primary">HIF1A</name>
    <name evidence="6" type="ORF">EVAR_53791_1</name>
</gene>
<evidence type="ECO:0000313" key="7">
    <source>
        <dbReference type="Proteomes" id="UP000299102"/>
    </source>
</evidence>